<organism evidence="2 3">
    <name type="scientific">Carboxylicivirga linearis</name>
    <dbReference type="NCBI Taxonomy" id="1628157"/>
    <lineage>
        <taxon>Bacteria</taxon>
        <taxon>Pseudomonadati</taxon>
        <taxon>Bacteroidota</taxon>
        <taxon>Bacteroidia</taxon>
        <taxon>Marinilabiliales</taxon>
        <taxon>Marinilabiliaceae</taxon>
        <taxon>Carboxylicivirga</taxon>
    </lineage>
</organism>
<comment type="caution">
    <text evidence="2">The sequence shown here is derived from an EMBL/GenBank/DDBJ whole genome shotgun (WGS) entry which is preliminary data.</text>
</comment>
<dbReference type="Pfam" id="PF05523">
    <property type="entry name" value="FdtA"/>
    <property type="match status" value="1"/>
</dbReference>
<dbReference type="CDD" id="cd20292">
    <property type="entry name" value="cupin_QdtA-like"/>
    <property type="match status" value="1"/>
</dbReference>
<protein>
    <submittedName>
        <fullName evidence="2">WxcM-like domain-containing protein</fullName>
    </submittedName>
</protein>
<dbReference type="Gene3D" id="2.60.120.10">
    <property type="entry name" value="Jelly Rolls"/>
    <property type="match status" value="1"/>
</dbReference>
<dbReference type="InterPro" id="IPR014710">
    <property type="entry name" value="RmlC-like_jellyroll"/>
</dbReference>
<dbReference type="EMBL" id="JAGUCO010000004">
    <property type="protein sequence ID" value="MBS2098228.1"/>
    <property type="molecule type" value="Genomic_DNA"/>
</dbReference>
<keyword evidence="3" id="KW-1185">Reference proteome</keyword>
<dbReference type="SUPFAM" id="SSF51182">
    <property type="entry name" value="RmlC-like cupins"/>
    <property type="match status" value="1"/>
</dbReference>
<dbReference type="InterPro" id="IPR008894">
    <property type="entry name" value="QdtA_cupin_dom"/>
</dbReference>
<feature type="domain" description="Sugar 3,4-ketoisomerase QdtA cupin" evidence="1">
    <location>
        <begin position="7"/>
        <end position="133"/>
    </location>
</feature>
<evidence type="ECO:0000313" key="3">
    <source>
        <dbReference type="Proteomes" id="UP000708576"/>
    </source>
</evidence>
<evidence type="ECO:0000313" key="2">
    <source>
        <dbReference type="EMBL" id="MBS2098228.1"/>
    </source>
</evidence>
<evidence type="ECO:0000259" key="1">
    <source>
        <dbReference type="Pfam" id="PF05523"/>
    </source>
</evidence>
<gene>
    <name evidence="2" type="ORF">KEM10_08030</name>
</gene>
<dbReference type="InterPro" id="IPR011051">
    <property type="entry name" value="RmlC_Cupin_sf"/>
</dbReference>
<reference evidence="2 3" key="1">
    <citation type="journal article" date="2015" name="Int. J. Syst. Evol. Microbiol.">
        <title>Carboxylicivirga linearis sp. nov., isolated from a sea cucumber culture pond.</title>
        <authorList>
            <person name="Wang F.Q."/>
            <person name="Zhou Y.X."/>
            <person name="Lin X.Z."/>
            <person name="Chen G.J."/>
            <person name="Du Z.J."/>
        </authorList>
    </citation>
    <scope>NUCLEOTIDE SEQUENCE [LARGE SCALE GENOMIC DNA]</scope>
    <source>
        <strain evidence="2 3">FB218</strain>
    </source>
</reference>
<accession>A0ABS5JTT3</accession>
<dbReference type="Proteomes" id="UP000708576">
    <property type="component" value="Unassembled WGS sequence"/>
</dbReference>
<proteinExistence type="predicted"/>
<sequence length="134" mass="15199">MMISIDDCLIVELNKIPSDKGNISVAESNINVPFDIKRIYYTYDIPSEAERGGHAHKEQHELVIAASGSFNVVIDDGKRKKTFFLNNPNKGLWLKPGIWRELNNFSSGGVVLVMNSGLYLESDYIRDYNKFKSK</sequence>
<name>A0ABS5JTT3_9BACT</name>
<dbReference type="RefSeq" id="WP_212215474.1">
    <property type="nucleotide sequence ID" value="NZ_JAGUCO010000004.1"/>
</dbReference>